<organism evidence="2 3">
    <name type="scientific">Celerinatantimonas yamalensis</name>
    <dbReference type="NCBI Taxonomy" id="559956"/>
    <lineage>
        <taxon>Bacteria</taxon>
        <taxon>Pseudomonadati</taxon>
        <taxon>Pseudomonadota</taxon>
        <taxon>Gammaproteobacteria</taxon>
        <taxon>Celerinatantimonadaceae</taxon>
        <taxon>Celerinatantimonas</taxon>
    </lineage>
</organism>
<dbReference type="RefSeq" id="WP_408624539.1">
    <property type="nucleotide sequence ID" value="NZ_JBEQCT010000007.1"/>
</dbReference>
<dbReference type="SUPFAM" id="SSF88874">
    <property type="entry name" value="Receptor-binding domain of short tail fibre protein gp12"/>
    <property type="match status" value="1"/>
</dbReference>
<dbReference type="Proteomes" id="UP001629953">
    <property type="component" value="Unassembled WGS sequence"/>
</dbReference>
<dbReference type="InterPro" id="IPR037053">
    <property type="entry name" value="Phage_tail_collar_dom_sf"/>
</dbReference>
<gene>
    <name evidence="2" type="ORF">ABUE30_14495</name>
</gene>
<dbReference type="InterPro" id="IPR011083">
    <property type="entry name" value="Phage_tail_collar_dom"/>
</dbReference>
<evidence type="ECO:0000313" key="3">
    <source>
        <dbReference type="Proteomes" id="UP001629953"/>
    </source>
</evidence>
<feature type="domain" description="Phage tail collar" evidence="1">
    <location>
        <begin position="7"/>
        <end position="63"/>
    </location>
</feature>
<name>A0ABW9G988_9GAMM</name>
<accession>A0ABW9G988</accession>
<evidence type="ECO:0000313" key="2">
    <source>
        <dbReference type="EMBL" id="MFM2486255.1"/>
    </source>
</evidence>
<sequence>MAEPFIGEIRIFPYSFAPLGWAYCDGGILSIRDNSALYAVLGSRWGGDGQNSFALPDLRARAPMHAGRGSGLTPRGLTEKVGTDSEVLNASMLPKHSHRVKGYVLPGEQTEPTDRYIANVKLVKEYKKIPYTAVAMASSMVGDSGESAYHSNLQPYLTLAFCIALEGFFPSRS</sequence>
<comment type="caution">
    <text evidence="2">The sequence shown here is derived from an EMBL/GenBank/DDBJ whole genome shotgun (WGS) entry which is preliminary data.</text>
</comment>
<evidence type="ECO:0000259" key="1">
    <source>
        <dbReference type="Pfam" id="PF07484"/>
    </source>
</evidence>
<dbReference type="Pfam" id="PF07484">
    <property type="entry name" value="Collar"/>
    <property type="match status" value="1"/>
</dbReference>
<dbReference type="EMBL" id="JBEQCT010000007">
    <property type="protein sequence ID" value="MFM2486255.1"/>
    <property type="molecule type" value="Genomic_DNA"/>
</dbReference>
<protein>
    <submittedName>
        <fullName evidence="2">Tail fiber protein</fullName>
    </submittedName>
</protein>
<reference evidence="2 3" key="1">
    <citation type="journal article" date="2013" name="Int. J. Syst. Evol. Microbiol.">
        <title>Celerinatantimonas yamalensis sp. nov., a cold-adapted diazotrophic bacterium from a cold permafrost brine.</title>
        <authorList>
            <person name="Shcherbakova V."/>
            <person name="Chuvilskaya N."/>
            <person name="Rivkina E."/>
            <person name="Demidov N."/>
            <person name="Uchaeva V."/>
            <person name="Suetin S."/>
            <person name="Suzina N."/>
            <person name="Gilichinsky D."/>
        </authorList>
    </citation>
    <scope>NUCLEOTIDE SEQUENCE [LARGE SCALE GENOMIC DNA]</scope>
    <source>
        <strain evidence="2 3">C7</strain>
    </source>
</reference>
<proteinExistence type="predicted"/>
<keyword evidence="3" id="KW-1185">Reference proteome</keyword>
<dbReference type="Gene3D" id="3.90.1340.10">
    <property type="entry name" value="Phage tail collar domain"/>
    <property type="match status" value="1"/>
</dbReference>